<protein>
    <recommendedName>
        <fullName evidence="1">Dinitrogenase iron-molybdenum cofactor biosynthesis domain-containing protein</fullName>
    </recommendedName>
</protein>
<feature type="domain" description="Dinitrogenase iron-molybdenum cofactor biosynthesis" evidence="1">
    <location>
        <begin position="8"/>
        <end position="96"/>
    </location>
</feature>
<dbReference type="InterPro" id="IPR033913">
    <property type="entry name" value="MTH1175_dom"/>
</dbReference>
<comment type="caution">
    <text evidence="2">The sequence shown here is derived from an EMBL/GenBank/DDBJ whole genome shotgun (WGS) entry which is preliminary data.</text>
</comment>
<dbReference type="Pfam" id="PF02579">
    <property type="entry name" value="Nitro_FeMo-Co"/>
    <property type="match status" value="2"/>
</dbReference>
<accession>A0A8J8B766</accession>
<evidence type="ECO:0000259" key="1">
    <source>
        <dbReference type="Pfam" id="PF02579"/>
    </source>
</evidence>
<evidence type="ECO:0000313" key="2">
    <source>
        <dbReference type="EMBL" id="MBR1369342.1"/>
    </source>
</evidence>
<dbReference type="InterPro" id="IPR036105">
    <property type="entry name" value="DiNase_FeMo-co_biosyn_sf"/>
</dbReference>
<dbReference type="InterPro" id="IPR003731">
    <property type="entry name" value="Di-Nase_FeMo-co_biosynth"/>
</dbReference>
<dbReference type="AlphaFoldDB" id="A0A8J8B766"/>
<proteinExistence type="predicted"/>
<evidence type="ECO:0000313" key="3">
    <source>
        <dbReference type="Proteomes" id="UP000730161"/>
    </source>
</evidence>
<dbReference type="CDD" id="cd00851">
    <property type="entry name" value="MTH1175"/>
    <property type="match status" value="1"/>
</dbReference>
<dbReference type="Proteomes" id="UP000730161">
    <property type="component" value="Unassembled WGS sequence"/>
</dbReference>
<dbReference type="Gene3D" id="3.30.420.130">
    <property type="entry name" value="Dinitrogenase iron-molybdenum cofactor biosynthesis domain"/>
    <property type="match status" value="2"/>
</dbReference>
<dbReference type="RefSeq" id="WP_343221856.1">
    <property type="nucleotide sequence ID" value="NZ_JWHL01000011.1"/>
</dbReference>
<reference evidence="2" key="1">
    <citation type="submission" date="2014-12" db="EMBL/GenBank/DDBJ databases">
        <authorList>
            <person name="Huang H.-H."/>
            <person name="Chen S.-C."/>
            <person name="Lai M.-C."/>
        </authorList>
    </citation>
    <scope>NUCLEOTIDE SEQUENCE</scope>
    <source>
        <strain evidence="2">K1F9705b</strain>
    </source>
</reference>
<gene>
    <name evidence="2" type="ORF">RJ53_07480</name>
</gene>
<feature type="domain" description="Dinitrogenase iron-molybdenum cofactor biosynthesis" evidence="1">
    <location>
        <begin position="138"/>
        <end position="225"/>
    </location>
</feature>
<name>A0A8J8B766_9EURY</name>
<dbReference type="EMBL" id="JWHL01000011">
    <property type="protein sequence ID" value="MBR1369342.1"/>
    <property type="molecule type" value="Genomic_DNA"/>
</dbReference>
<dbReference type="PANTHER" id="PTHR42983">
    <property type="entry name" value="DINITROGENASE IRON-MOLYBDENUM COFACTOR PROTEIN-RELATED"/>
    <property type="match status" value="1"/>
</dbReference>
<organism evidence="2 3">
    <name type="scientific">Methanocalculus chunghsingensis</name>
    <dbReference type="NCBI Taxonomy" id="156457"/>
    <lineage>
        <taxon>Archaea</taxon>
        <taxon>Methanobacteriati</taxon>
        <taxon>Methanobacteriota</taxon>
        <taxon>Stenosarchaea group</taxon>
        <taxon>Methanomicrobia</taxon>
        <taxon>Methanomicrobiales</taxon>
        <taxon>Methanocalculaceae</taxon>
        <taxon>Methanocalculus</taxon>
    </lineage>
</organism>
<keyword evidence="3" id="KW-1185">Reference proteome</keyword>
<dbReference type="PANTHER" id="PTHR42983:SF1">
    <property type="entry name" value="IRON-MOLYBDENUM PROTEIN"/>
    <property type="match status" value="1"/>
</dbReference>
<dbReference type="SUPFAM" id="SSF53146">
    <property type="entry name" value="Nitrogenase accessory factor-like"/>
    <property type="match status" value="2"/>
</dbReference>
<sequence length="233" mass="24249">MKIAIAMDGTRVSAHFGHCEKYAIFNANDGTISRGEDLDSPGHEPGKLPRFLAEQNVELIIAGGMGPRAIDLFCQNGIEVILGASGDVDAVAEAYIRGDLTTGESTCHHGPEDECSHDEKEGTVLCITAQAPGIDAPFEERFGRAPYFIFLDLKTADVESVANPFADASGGVGPRAVSLVVEKGAQYLITGQMGGNAAEALAASGVKAYSYRGGGTVTDAVKAYLAGNLPSLS</sequence>